<dbReference type="GeneID" id="116287428"/>
<evidence type="ECO:0000313" key="3">
    <source>
        <dbReference type="RefSeq" id="XP_031549967.1"/>
    </source>
</evidence>
<proteinExistence type="predicted"/>
<sequence>MGCGASTTVHADSSVSSFDFSRRNTLVKRPEVAVEIGDGVKKLNKDNRIVFIFGGPGSTKGCIINDLIKMFDFVFISAETLLLKHLPARIYEHAKAEAMEGETVQPVTGTHSIAKGIAEFPNLLTIEYVLSLVGDEVKKHPGRLILVDLIPNLKFLLRVKTFIKNCDKEMAHFENQFPCAFVLNLTLTKESLLDNIKTSHACIKPDHAASPGSGQTDGSTDKGDEMDTARTQRRFKLYENSVKDFLDYFTKANKIVQVDTSSAKWHLIWEAIKDFFAAEMDFNANKVINTVILFTFDEESTTSVDTSRYPMKHLVLSDLVDDPNAPPVKLITSLAKQLDKCALQSRSFLVDLTNTSLNKNCLDEFDKSTLMFVDVDIGQLDYFIHGLRRKTQRKKSIFRKKAQFYKAVSTPENETLLFPDDTDTELCRRIGICLAERH</sequence>
<dbReference type="InParanoid" id="A0A6P8HBB2"/>
<dbReference type="AlphaFoldDB" id="A0A6P8HBB2"/>
<feature type="region of interest" description="Disordered" evidence="1">
    <location>
        <begin position="206"/>
        <end position="226"/>
    </location>
</feature>
<evidence type="ECO:0000256" key="1">
    <source>
        <dbReference type="SAM" id="MobiDB-lite"/>
    </source>
</evidence>
<name>A0A6P8HBB2_ACTTE</name>
<dbReference type="Gene3D" id="3.40.50.300">
    <property type="entry name" value="P-loop containing nucleotide triphosphate hydrolases"/>
    <property type="match status" value="1"/>
</dbReference>
<dbReference type="RefSeq" id="XP_031549967.1">
    <property type="nucleotide sequence ID" value="XM_031694107.1"/>
</dbReference>
<keyword evidence="2" id="KW-1185">Reference proteome</keyword>
<accession>A0A6P8HBB2</accession>
<dbReference type="InterPro" id="IPR027417">
    <property type="entry name" value="P-loop_NTPase"/>
</dbReference>
<organism evidence="2 3">
    <name type="scientific">Actinia tenebrosa</name>
    <name type="common">Australian red waratah sea anemone</name>
    <dbReference type="NCBI Taxonomy" id="6105"/>
    <lineage>
        <taxon>Eukaryota</taxon>
        <taxon>Metazoa</taxon>
        <taxon>Cnidaria</taxon>
        <taxon>Anthozoa</taxon>
        <taxon>Hexacorallia</taxon>
        <taxon>Actiniaria</taxon>
        <taxon>Actiniidae</taxon>
        <taxon>Actinia</taxon>
    </lineage>
</organism>
<dbReference type="KEGG" id="aten:116287428"/>
<dbReference type="SUPFAM" id="SSF52540">
    <property type="entry name" value="P-loop containing nucleoside triphosphate hydrolases"/>
    <property type="match status" value="1"/>
</dbReference>
<gene>
    <name evidence="3" type="primary">LOC116287428</name>
</gene>
<dbReference type="Proteomes" id="UP000515163">
    <property type="component" value="Unplaced"/>
</dbReference>
<evidence type="ECO:0000313" key="2">
    <source>
        <dbReference type="Proteomes" id="UP000515163"/>
    </source>
</evidence>
<protein>
    <submittedName>
        <fullName evidence="3">Uncharacterized protein LOC116287428</fullName>
    </submittedName>
</protein>
<reference evidence="3" key="1">
    <citation type="submission" date="2025-08" db="UniProtKB">
        <authorList>
            <consortium name="RefSeq"/>
        </authorList>
    </citation>
    <scope>IDENTIFICATION</scope>
    <source>
        <tissue evidence="3">Tentacle</tissue>
    </source>
</reference>
<dbReference type="OrthoDB" id="5829348at2759"/>